<accession>A0A1E4TH54</accession>
<evidence type="ECO:0000259" key="6">
    <source>
        <dbReference type="PROSITE" id="PS51265"/>
    </source>
</evidence>
<dbReference type="Gene3D" id="6.10.250.3410">
    <property type="entry name" value="DBF zinc finger"/>
    <property type="match status" value="1"/>
</dbReference>
<dbReference type="InterPro" id="IPR013939">
    <property type="entry name" value="Regulatory_Dfp1/Him1"/>
</dbReference>
<keyword evidence="1" id="KW-0479">Metal-binding</keyword>
<dbReference type="Pfam" id="PF08630">
    <property type="entry name" value="Dfp1_Him1_M"/>
    <property type="match status" value="1"/>
</dbReference>
<feature type="compositionally biased region" description="Basic and acidic residues" evidence="5">
    <location>
        <begin position="253"/>
        <end position="267"/>
    </location>
</feature>
<dbReference type="InterPro" id="IPR051590">
    <property type="entry name" value="Replication_Regulatory_Kinase"/>
</dbReference>
<name>A0A1E4TH54_9ASCO</name>
<keyword evidence="8" id="KW-1185">Reference proteome</keyword>
<evidence type="ECO:0000313" key="8">
    <source>
        <dbReference type="Proteomes" id="UP000095023"/>
    </source>
</evidence>
<dbReference type="SMART" id="SM00586">
    <property type="entry name" value="ZnF_DBF"/>
    <property type="match status" value="1"/>
</dbReference>
<dbReference type="GO" id="GO:0010571">
    <property type="term" value="P:positive regulation of nuclear cell cycle DNA replication"/>
    <property type="evidence" value="ECO:0007669"/>
    <property type="project" value="TreeGrafter"/>
</dbReference>
<dbReference type="GO" id="GO:0031431">
    <property type="term" value="C:Dbf4-dependent protein kinase complex"/>
    <property type="evidence" value="ECO:0007669"/>
    <property type="project" value="TreeGrafter"/>
</dbReference>
<gene>
    <name evidence="7" type="ORF">CANCADRAFT_61337</name>
</gene>
<organism evidence="7 8">
    <name type="scientific">Tortispora caseinolytica NRRL Y-17796</name>
    <dbReference type="NCBI Taxonomy" id="767744"/>
    <lineage>
        <taxon>Eukaryota</taxon>
        <taxon>Fungi</taxon>
        <taxon>Dikarya</taxon>
        <taxon>Ascomycota</taxon>
        <taxon>Saccharomycotina</taxon>
        <taxon>Trigonopsidomycetes</taxon>
        <taxon>Trigonopsidales</taxon>
        <taxon>Trigonopsidaceae</taxon>
        <taxon>Tortispora</taxon>
    </lineage>
</organism>
<evidence type="ECO:0000256" key="1">
    <source>
        <dbReference type="ARBA" id="ARBA00022723"/>
    </source>
</evidence>
<evidence type="ECO:0000256" key="4">
    <source>
        <dbReference type="PROSITE-ProRule" id="PRU00600"/>
    </source>
</evidence>
<keyword evidence="3" id="KW-0862">Zinc</keyword>
<dbReference type="Pfam" id="PF07535">
    <property type="entry name" value="zf-DBF"/>
    <property type="match status" value="1"/>
</dbReference>
<sequence>MDDTQGTHGGKNGENDVNCDGNDTANRQSLKRPGEPILRPPKQPASENHAWRSKWLCILKTWHVYFDKIDDQSISSIRPILRQLGVSVDPFFSTTMINCIITSRSNVDLPARDILAKAKAAGIRIWTVSKLKKFLVAIGAVASFPESSLTPTPAVAPKDTSLSRILQEEKIHGPTDTDPNARREDFCYFNGPYIMVYDMLGKYKPSHIRHYRVSDDSDFEWPFLARTAPGSCPFYLADRNARGNASAAVKRPAGIEDTGRTETENNAHDANNNDDDNDNAHRANSAHSTTGEVVPDSQPARDEVATTAQATLLPAAKIDDEKRSNVSSRMALKGASEKAALMTLSAARLNSLQEPVASGMNSKMTSAIRSMLQSGETGSTYANAAAPSQKVALLGRKLFQRDAVTPSVPQVQVTKEAVAAREVRGGQCDNCHCNFDDFHEHMNSKSHRSFARNASNFEDIDKFIRAVQRPRRAKLDVI</sequence>
<evidence type="ECO:0000256" key="3">
    <source>
        <dbReference type="ARBA" id="ARBA00022833"/>
    </source>
</evidence>
<dbReference type="PANTHER" id="PTHR15375:SF26">
    <property type="entry name" value="PROTEIN CHIFFON"/>
    <property type="match status" value="1"/>
</dbReference>
<protein>
    <recommendedName>
        <fullName evidence="6">DBF4-type domain-containing protein</fullName>
    </recommendedName>
</protein>
<feature type="domain" description="DBF4-type" evidence="6">
    <location>
        <begin position="421"/>
        <end position="470"/>
    </location>
</feature>
<dbReference type="InterPro" id="IPR036420">
    <property type="entry name" value="BRCT_dom_sf"/>
</dbReference>
<dbReference type="Gene3D" id="3.40.50.10190">
    <property type="entry name" value="BRCT domain"/>
    <property type="match status" value="1"/>
</dbReference>
<dbReference type="GO" id="GO:1901987">
    <property type="term" value="P:regulation of cell cycle phase transition"/>
    <property type="evidence" value="ECO:0007669"/>
    <property type="project" value="TreeGrafter"/>
</dbReference>
<evidence type="ECO:0000256" key="5">
    <source>
        <dbReference type="SAM" id="MobiDB-lite"/>
    </source>
</evidence>
<dbReference type="PROSITE" id="PS51265">
    <property type="entry name" value="ZF_DBF4"/>
    <property type="match status" value="1"/>
</dbReference>
<dbReference type="GO" id="GO:0043539">
    <property type="term" value="F:protein serine/threonine kinase activator activity"/>
    <property type="evidence" value="ECO:0007669"/>
    <property type="project" value="TreeGrafter"/>
</dbReference>
<dbReference type="Pfam" id="PF22437">
    <property type="entry name" value="DBF4_BRCT"/>
    <property type="match status" value="1"/>
</dbReference>
<dbReference type="GO" id="GO:0003676">
    <property type="term" value="F:nucleic acid binding"/>
    <property type="evidence" value="ECO:0007669"/>
    <property type="project" value="InterPro"/>
</dbReference>
<dbReference type="EMBL" id="KV453842">
    <property type="protein sequence ID" value="ODV91092.1"/>
    <property type="molecule type" value="Genomic_DNA"/>
</dbReference>
<dbReference type="Proteomes" id="UP000095023">
    <property type="component" value="Unassembled WGS sequence"/>
</dbReference>
<dbReference type="FunFam" id="6.10.250.3410:FF:000001">
    <property type="entry name" value="Protein DBF4 homolog A"/>
    <property type="match status" value="1"/>
</dbReference>
<evidence type="ECO:0000256" key="2">
    <source>
        <dbReference type="ARBA" id="ARBA00022771"/>
    </source>
</evidence>
<dbReference type="PANTHER" id="PTHR15375">
    <property type="entry name" value="ACTIVATOR OF S-PHASE KINASE-RELATED"/>
    <property type="match status" value="1"/>
</dbReference>
<dbReference type="InterPro" id="IPR038545">
    <property type="entry name" value="Znf_DBF_sf"/>
</dbReference>
<dbReference type="AlphaFoldDB" id="A0A1E4TH54"/>
<keyword evidence="2 4" id="KW-0863">Zinc-finger</keyword>
<evidence type="ECO:0000313" key="7">
    <source>
        <dbReference type="EMBL" id="ODV91092.1"/>
    </source>
</evidence>
<dbReference type="InterPro" id="IPR055116">
    <property type="entry name" value="DBF4_BRCT"/>
</dbReference>
<dbReference type="GO" id="GO:0008270">
    <property type="term" value="F:zinc ion binding"/>
    <property type="evidence" value="ECO:0007669"/>
    <property type="project" value="UniProtKB-KW"/>
</dbReference>
<feature type="region of interest" description="Disordered" evidence="5">
    <location>
        <begin position="1"/>
        <end position="45"/>
    </location>
</feature>
<feature type="region of interest" description="Disordered" evidence="5">
    <location>
        <begin position="245"/>
        <end position="303"/>
    </location>
</feature>
<dbReference type="OrthoDB" id="21380at2759"/>
<proteinExistence type="predicted"/>
<reference evidence="8" key="1">
    <citation type="submission" date="2016-02" db="EMBL/GenBank/DDBJ databases">
        <title>Comparative genomics of biotechnologically important yeasts.</title>
        <authorList>
            <consortium name="DOE Joint Genome Institute"/>
            <person name="Riley R."/>
            <person name="Haridas S."/>
            <person name="Wolfe K.H."/>
            <person name="Lopes M.R."/>
            <person name="Hittinger C.T."/>
            <person name="Goker M."/>
            <person name="Salamov A."/>
            <person name="Wisecaver J."/>
            <person name="Long T.M."/>
            <person name="Aerts A.L."/>
            <person name="Barry K."/>
            <person name="Choi C."/>
            <person name="Clum A."/>
            <person name="Coughlan A.Y."/>
            <person name="Deshpande S."/>
            <person name="Douglass A.P."/>
            <person name="Hanson S.J."/>
            <person name="Klenk H.-P."/>
            <person name="Labutti K."/>
            <person name="Lapidus A."/>
            <person name="Lindquist E."/>
            <person name="Lipzen A."/>
            <person name="Meier-Kolthoff J.P."/>
            <person name="Ohm R.A."/>
            <person name="Otillar R.P."/>
            <person name="Pangilinan J."/>
            <person name="Peng Y."/>
            <person name="Rokas A."/>
            <person name="Rosa C.A."/>
            <person name="Scheuner C."/>
            <person name="Sibirny A.A."/>
            <person name="Slot J.C."/>
            <person name="Stielow J.B."/>
            <person name="Sun H."/>
            <person name="Kurtzman C.P."/>
            <person name="Blackwell M."/>
            <person name="Jeffries T.W."/>
            <person name="Grigoriev I.V."/>
        </authorList>
    </citation>
    <scope>NUCLEOTIDE SEQUENCE [LARGE SCALE GENOMIC DNA]</scope>
    <source>
        <strain evidence="8">NRRL Y-17796</strain>
    </source>
</reference>
<dbReference type="InterPro" id="IPR006572">
    <property type="entry name" value="Znf_DBF"/>
</dbReference>